<dbReference type="Proteomes" id="UP000440578">
    <property type="component" value="Unassembled WGS sequence"/>
</dbReference>
<feature type="transmembrane region" description="Helical" evidence="11">
    <location>
        <begin position="171"/>
        <end position="194"/>
    </location>
</feature>
<accession>A0A6A4W6M2</accession>
<evidence type="ECO:0000256" key="4">
    <source>
        <dbReference type="ARBA" id="ARBA00022692"/>
    </source>
</evidence>
<evidence type="ECO:0000256" key="10">
    <source>
        <dbReference type="ARBA" id="ARBA00034899"/>
    </source>
</evidence>
<dbReference type="PANTHER" id="PTHR12869">
    <property type="entry name" value="SMALL SEVEN TRANSMEMBRANE DOMAIN-CONTAINING PROTEIN"/>
    <property type="match status" value="1"/>
</dbReference>
<protein>
    <recommendedName>
        <fullName evidence="9">BOS complex subunit TMEM147</fullName>
    </recommendedName>
    <alternativeName>
        <fullName evidence="10">Transmembrane protein 147</fullName>
    </alternativeName>
</protein>
<keyword evidence="13" id="KW-1185">Reference proteome</keyword>
<keyword evidence="6 11" id="KW-1133">Transmembrane helix</keyword>
<name>A0A6A4W6M2_AMPAM</name>
<dbReference type="Pfam" id="PF09767">
    <property type="entry name" value="DUF2053"/>
    <property type="match status" value="1"/>
</dbReference>
<dbReference type="OrthoDB" id="9993532at2759"/>
<dbReference type="EMBL" id="VIIS01001368">
    <property type="protein sequence ID" value="KAF0299384.1"/>
    <property type="molecule type" value="Genomic_DNA"/>
</dbReference>
<evidence type="ECO:0000256" key="3">
    <source>
        <dbReference type="ARBA" id="ARBA00022475"/>
    </source>
</evidence>
<comment type="caution">
    <text evidence="12">The sequence shown here is derived from an EMBL/GenBank/DDBJ whole genome shotgun (WGS) entry which is preliminary data.</text>
</comment>
<gene>
    <name evidence="12" type="primary">TMEM147</name>
    <name evidence="12" type="ORF">FJT64_027834</name>
</gene>
<dbReference type="InterPro" id="IPR019164">
    <property type="entry name" value="TMEM147"/>
</dbReference>
<feature type="transmembrane region" description="Helical" evidence="11">
    <location>
        <begin position="100"/>
        <end position="120"/>
    </location>
</feature>
<dbReference type="PANTHER" id="PTHR12869:SF0">
    <property type="entry name" value="BOS COMPLEX SUBUNIT TMEM147"/>
    <property type="match status" value="1"/>
</dbReference>
<organism evidence="12 13">
    <name type="scientific">Amphibalanus amphitrite</name>
    <name type="common">Striped barnacle</name>
    <name type="synonym">Balanus amphitrite</name>
    <dbReference type="NCBI Taxonomy" id="1232801"/>
    <lineage>
        <taxon>Eukaryota</taxon>
        <taxon>Metazoa</taxon>
        <taxon>Ecdysozoa</taxon>
        <taxon>Arthropoda</taxon>
        <taxon>Crustacea</taxon>
        <taxon>Multicrustacea</taxon>
        <taxon>Cirripedia</taxon>
        <taxon>Thoracica</taxon>
        <taxon>Thoracicalcarea</taxon>
        <taxon>Balanomorpha</taxon>
        <taxon>Balanoidea</taxon>
        <taxon>Balanidae</taxon>
        <taxon>Amphibalaninae</taxon>
        <taxon>Amphibalanus</taxon>
    </lineage>
</organism>
<evidence type="ECO:0000256" key="2">
    <source>
        <dbReference type="ARBA" id="ARBA00004651"/>
    </source>
</evidence>
<sequence length="226" mass="24962">MTFYHFVNCFALAYVPHFFTYKYSKLSEYGAFWKCVQAGFTYVFVQLCKMVLLATFFPAAESTPDQGVDLLAELLKTSVDIGDLLGIHLVMSRVAARGDVKVLVAGVGWSTAELILTRVLPLWVGARGIEFSWRYLQMSLDANISLVHYLSVSALVWLWSRHDLARSFLPLVVSLLVVSVLQPVLLHLAAAAGLAASLRLLARAAMDTVVAAVTLQLFSGLLRESY</sequence>
<evidence type="ECO:0000256" key="1">
    <source>
        <dbReference type="ARBA" id="ARBA00004477"/>
    </source>
</evidence>
<reference evidence="12 13" key="1">
    <citation type="submission" date="2019-07" db="EMBL/GenBank/DDBJ databases">
        <title>Draft genome assembly of a fouling barnacle, Amphibalanus amphitrite (Darwin, 1854): The first reference genome for Thecostraca.</title>
        <authorList>
            <person name="Kim W."/>
        </authorList>
    </citation>
    <scope>NUCLEOTIDE SEQUENCE [LARGE SCALE GENOMIC DNA]</scope>
    <source>
        <strain evidence="12">SNU_AA5</strain>
        <tissue evidence="12">Soma without cirri and trophi</tissue>
    </source>
</reference>
<keyword evidence="5" id="KW-0256">Endoplasmic reticulum</keyword>
<feature type="transmembrane region" description="Helical" evidence="11">
    <location>
        <begin position="140"/>
        <end position="159"/>
    </location>
</feature>
<dbReference type="GO" id="GO:0005789">
    <property type="term" value="C:endoplasmic reticulum membrane"/>
    <property type="evidence" value="ECO:0007669"/>
    <property type="project" value="UniProtKB-SubCell"/>
</dbReference>
<evidence type="ECO:0000256" key="7">
    <source>
        <dbReference type="ARBA" id="ARBA00023136"/>
    </source>
</evidence>
<dbReference type="GO" id="GO:0005886">
    <property type="term" value="C:plasma membrane"/>
    <property type="evidence" value="ECO:0007669"/>
    <property type="project" value="UniProtKB-SubCell"/>
</dbReference>
<proteinExistence type="inferred from homology"/>
<keyword evidence="4 11" id="KW-0812">Transmembrane</keyword>
<evidence type="ECO:0000256" key="8">
    <source>
        <dbReference type="ARBA" id="ARBA00034739"/>
    </source>
</evidence>
<dbReference type="AlphaFoldDB" id="A0A6A4W6M2"/>
<evidence type="ECO:0000256" key="5">
    <source>
        <dbReference type="ARBA" id="ARBA00022824"/>
    </source>
</evidence>
<comment type="subcellular location">
    <subcellularLocation>
        <location evidence="2">Cell membrane</location>
        <topology evidence="2">Multi-pass membrane protein</topology>
    </subcellularLocation>
    <subcellularLocation>
        <location evidence="1">Endoplasmic reticulum membrane</location>
        <topology evidence="1">Multi-pass membrane protein</topology>
    </subcellularLocation>
</comment>
<keyword evidence="7 11" id="KW-0472">Membrane</keyword>
<evidence type="ECO:0000256" key="11">
    <source>
        <dbReference type="SAM" id="Phobius"/>
    </source>
</evidence>
<evidence type="ECO:0000313" key="13">
    <source>
        <dbReference type="Proteomes" id="UP000440578"/>
    </source>
</evidence>
<feature type="transmembrane region" description="Helical" evidence="11">
    <location>
        <begin position="200"/>
        <end position="222"/>
    </location>
</feature>
<evidence type="ECO:0000256" key="6">
    <source>
        <dbReference type="ARBA" id="ARBA00022989"/>
    </source>
</evidence>
<comment type="similarity">
    <text evidence="8">Belongs to the TMEM147 family.</text>
</comment>
<evidence type="ECO:0000256" key="9">
    <source>
        <dbReference type="ARBA" id="ARBA00034846"/>
    </source>
</evidence>
<evidence type="ECO:0000313" key="12">
    <source>
        <dbReference type="EMBL" id="KAF0299384.1"/>
    </source>
</evidence>
<keyword evidence="3" id="KW-1003">Cell membrane</keyword>